<gene>
    <name evidence="3" type="ORF">LCGC14_2401980</name>
</gene>
<dbReference type="PROSITE" id="PS50893">
    <property type="entry name" value="ABC_TRANSPORTER_2"/>
    <property type="match status" value="1"/>
</dbReference>
<keyword evidence="1" id="KW-0472">Membrane</keyword>
<evidence type="ECO:0000313" key="3">
    <source>
        <dbReference type="EMBL" id="KKL25768.1"/>
    </source>
</evidence>
<dbReference type="InterPro" id="IPR003439">
    <property type="entry name" value="ABC_transporter-like_ATP-bd"/>
</dbReference>
<keyword evidence="1" id="KW-0812">Transmembrane</keyword>
<organism evidence="3">
    <name type="scientific">marine sediment metagenome</name>
    <dbReference type="NCBI Taxonomy" id="412755"/>
    <lineage>
        <taxon>unclassified sequences</taxon>
        <taxon>metagenomes</taxon>
        <taxon>ecological metagenomes</taxon>
    </lineage>
</organism>
<dbReference type="EMBL" id="LAZR01036091">
    <property type="protein sequence ID" value="KKL25768.1"/>
    <property type="molecule type" value="Genomic_DNA"/>
</dbReference>
<dbReference type="Gene3D" id="3.40.50.300">
    <property type="entry name" value="P-loop containing nucleotide triphosphate hydrolases"/>
    <property type="match status" value="1"/>
</dbReference>
<dbReference type="InterPro" id="IPR027417">
    <property type="entry name" value="P-loop_NTPase"/>
</dbReference>
<dbReference type="PANTHER" id="PTHR46743">
    <property type="entry name" value="TEICHOIC ACIDS EXPORT ATP-BINDING PROTEIN TAGH"/>
    <property type="match status" value="1"/>
</dbReference>
<keyword evidence="1" id="KW-1133">Transmembrane helix</keyword>
<sequence length="278" mass="31064">MEIKNTKIESFIIGCILGAVPVMFCFVTAWFVSAVLLDEKVVPTVALSGLGVGMVIDIAFLKRWIKKAYQLSNKVLIAIYIFYSIGVLGFCMGVPILNFGLRILAGIYPNYQGSKKIIGKIIPLIDLGRGLNERLTMTENIFLLGSFFGLSQKEIKKKINSIIKLTDLQKFVNTKLYQFSNGMKTRLAFSIAMHCGPDILLLDEVFAVGDENFRLTSAEKIKRIVKKGGSVIFVSHELQMIEKYCDRVIIMDKGRIIALGKPREMIEKLKNKAIPSSS</sequence>
<reference evidence="3" key="1">
    <citation type="journal article" date="2015" name="Nature">
        <title>Complex archaea that bridge the gap between prokaryotes and eukaryotes.</title>
        <authorList>
            <person name="Spang A."/>
            <person name="Saw J.H."/>
            <person name="Jorgensen S.L."/>
            <person name="Zaremba-Niedzwiedzka K."/>
            <person name="Martijn J."/>
            <person name="Lind A.E."/>
            <person name="van Eijk R."/>
            <person name="Schleper C."/>
            <person name="Guy L."/>
            <person name="Ettema T.J."/>
        </authorList>
    </citation>
    <scope>NUCLEOTIDE SEQUENCE</scope>
</reference>
<dbReference type="PANTHER" id="PTHR46743:SF2">
    <property type="entry name" value="TEICHOIC ACIDS EXPORT ATP-BINDING PROTEIN TAGH"/>
    <property type="match status" value="1"/>
</dbReference>
<dbReference type="AlphaFoldDB" id="A0A0F9EPI5"/>
<dbReference type="InterPro" id="IPR050683">
    <property type="entry name" value="Bact_Polysacc_Export_ATP-bd"/>
</dbReference>
<dbReference type="GO" id="GO:0005524">
    <property type="term" value="F:ATP binding"/>
    <property type="evidence" value="ECO:0007669"/>
    <property type="project" value="InterPro"/>
</dbReference>
<dbReference type="GO" id="GO:0016887">
    <property type="term" value="F:ATP hydrolysis activity"/>
    <property type="evidence" value="ECO:0007669"/>
    <property type="project" value="InterPro"/>
</dbReference>
<dbReference type="Pfam" id="PF00005">
    <property type="entry name" value="ABC_tran"/>
    <property type="match status" value="1"/>
</dbReference>
<feature type="transmembrane region" description="Helical" evidence="1">
    <location>
        <begin position="12"/>
        <end position="33"/>
    </location>
</feature>
<feature type="transmembrane region" description="Helical" evidence="1">
    <location>
        <begin position="45"/>
        <end position="65"/>
    </location>
</feature>
<feature type="transmembrane region" description="Helical" evidence="1">
    <location>
        <begin position="77"/>
        <end position="101"/>
    </location>
</feature>
<proteinExistence type="predicted"/>
<evidence type="ECO:0000259" key="2">
    <source>
        <dbReference type="PROSITE" id="PS50893"/>
    </source>
</evidence>
<accession>A0A0F9EPI5</accession>
<protein>
    <recommendedName>
        <fullName evidence="2">ABC transporter domain-containing protein</fullName>
    </recommendedName>
</protein>
<comment type="caution">
    <text evidence="3">The sequence shown here is derived from an EMBL/GenBank/DDBJ whole genome shotgun (WGS) entry which is preliminary data.</text>
</comment>
<feature type="domain" description="ABC transporter" evidence="2">
    <location>
        <begin position="50"/>
        <end position="278"/>
    </location>
</feature>
<dbReference type="SUPFAM" id="SSF52540">
    <property type="entry name" value="P-loop containing nucleoside triphosphate hydrolases"/>
    <property type="match status" value="1"/>
</dbReference>
<evidence type="ECO:0000256" key="1">
    <source>
        <dbReference type="SAM" id="Phobius"/>
    </source>
</evidence>
<name>A0A0F9EPI5_9ZZZZ</name>